<dbReference type="Proteomes" id="UP001149411">
    <property type="component" value="Unassembled WGS sequence"/>
</dbReference>
<protein>
    <submittedName>
        <fullName evidence="4">Low molecular weight phosphatase family protein</fullName>
    </submittedName>
</protein>
<dbReference type="SUPFAM" id="SSF52788">
    <property type="entry name" value="Phosphotyrosine protein phosphatases I"/>
    <property type="match status" value="1"/>
</dbReference>
<proteinExistence type="predicted"/>
<evidence type="ECO:0000313" key="4">
    <source>
        <dbReference type="EMBL" id="MCX2817992.1"/>
    </source>
</evidence>
<dbReference type="PANTHER" id="PTHR43428">
    <property type="entry name" value="ARSENATE REDUCTASE"/>
    <property type="match status" value="1"/>
</dbReference>
<dbReference type="RefSeq" id="WP_266085573.1">
    <property type="nucleotide sequence ID" value="NZ_RKLV01000001.1"/>
</dbReference>
<feature type="region of interest" description="Disordered" evidence="2">
    <location>
        <begin position="96"/>
        <end position="117"/>
    </location>
</feature>
<dbReference type="InterPro" id="IPR023485">
    <property type="entry name" value="Ptyr_pPase"/>
</dbReference>
<gene>
    <name evidence="4" type="ORF">EGH25_01285</name>
</gene>
<feature type="domain" description="Phosphotyrosine protein phosphatase I" evidence="3">
    <location>
        <begin position="2"/>
        <end position="132"/>
    </location>
</feature>
<comment type="caution">
    <text evidence="4">The sequence shown here is derived from an EMBL/GenBank/DDBJ whole genome shotgun (WGS) entry which is preliminary data.</text>
</comment>
<accession>A0A9Q4C120</accession>
<evidence type="ECO:0000259" key="3">
    <source>
        <dbReference type="SMART" id="SM00226"/>
    </source>
</evidence>
<evidence type="ECO:0000313" key="5">
    <source>
        <dbReference type="Proteomes" id="UP001149411"/>
    </source>
</evidence>
<evidence type="ECO:0000256" key="1">
    <source>
        <dbReference type="ARBA" id="ARBA00022849"/>
    </source>
</evidence>
<dbReference type="EMBL" id="RKLV01000001">
    <property type="protein sequence ID" value="MCX2817992.1"/>
    <property type="molecule type" value="Genomic_DNA"/>
</dbReference>
<dbReference type="SMART" id="SM00226">
    <property type="entry name" value="LMWPc"/>
    <property type="match status" value="1"/>
</dbReference>
<name>A0A9Q4C120_9EURY</name>
<dbReference type="PANTHER" id="PTHR43428:SF1">
    <property type="entry name" value="ARSENATE REDUCTASE"/>
    <property type="match status" value="1"/>
</dbReference>
<sequence length="137" mass="15053">MTTVAFVCVRNAGRSQMATAFAEREAEERGVDLDVITGGTRPADEVHEIVAEVMAESGFDLRDRTPREITAGELAEANIVVTMGCEASDVCPATFTGDNRDWDLDDPGGATRDEAREIRDEVERRIGAMFDELDERN</sequence>
<dbReference type="GO" id="GO:0046685">
    <property type="term" value="P:response to arsenic-containing substance"/>
    <property type="evidence" value="ECO:0007669"/>
    <property type="project" value="UniProtKB-KW"/>
</dbReference>
<dbReference type="InterPro" id="IPR036196">
    <property type="entry name" value="Ptyr_pPase_sf"/>
</dbReference>
<dbReference type="Gene3D" id="3.40.50.2300">
    <property type="match status" value="1"/>
</dbReference>
<organism evidence="4 5">
    <name type="scientific">Halorutilus salinus</name>
    <dbReference type="NCBI Taxonomy" id="2487751"/>
    <lineage>
        <taxon>Archaea</taxon>
        <taxon>Methanobacteriati</taxon>
        <taxon>Methanobacteriota</taxon>
        <taxon>Stenosarchaea group</taxon>
        <taxon>Halobacteria</taxon>
        <taxon>Halorutilales</taxon>
        <taxon>Halorutilaceae</taxon>
        <taxon>Halorutilus</taxon>
    </lineage>
</organism>
<dbReference type="Pfam" id="PF01451">
    <property type="entry name" value="LMWPc"/>
    <property type="match status" value="1"/>
</dbReference>
<keyword evidence="1" id="KW-0059">Arsenical resistance</keyword>
<reference evidence="4" key="1">
    <citation type="submission" date="2022-09" db="EMBL/GenBank/DDBJ databases">
        <title>Haloadaptaus new haloarchaeum isolated from saline soil.</title>
        <authorList>
            <person name="Duran-Viseras A."/>
            <person name="Sanchez-Porro C."/>
            <person name="Ventosa A."/>
        </authorList>
    </citation>
    <scope>NUCLEOTIDE SEQUENCE</scope>
    <source>
        <strain evidence="4">F3-133</strain>
    </source>
</reference>
<evidence type="ECO:0000256" key="2">
    <source>
        <dbReference type="SAM" id="MobiDB-lite"/>
    </source>
</evidence>
<keyword evidence="5" id="KW-1185">Reference proteome</keyword>
<dbReference type="AlphaFoldDB" id="A0A9Q4C120"/>